<name>A0A1W1HZV2_9BACT</name>
<dbReference type="EMBL" id="LT828648">
    <property type="protein sequence ID" value="SLM46286.1"/>
    <property type="molecule type" value="Genomic_DNA"/>
</dbReference>
<dbReference type="Proteomes" id="UP000192042">
    <property type="component" value="Chromosome I"/>
</dbReference>
<dbReference type="KEGG" id="nja:NSJP_0114"/>
<organism evidence="1 2">
    <name type="scientific">Nitrospira japonica</name>
    <dbReference type="NCBI Taxonomy" id="1325564"/>
    <lineage>
        <taxon>Bacteria</taxon>
        <taxon>Pseudomonadati</taxon>
        <taxon>Nitrospirota</taxon>
        <taxon>Nitrospiria</taxon>
        <taxon>Nitrospirales</taxon>
        <taxon>Nitrospiraceae</taxon>
        <taxon>Nitrospira</taxon>
    </lineage>
</organism>
<proteinExistence type="predicted"/>
<protein>
    <submittedName>
        <fullName evidence="1">Uncharacterized protein</fullName>
    </submittedName>
</protein>
<accession>A0A1W1HZV2</accession>
<dbReference type="AlphaFoldDB" id="A0A1W1HZV2"/>
<keyword evidence="2" id="KW-1185">Reference proteome</keyword>
<evidence type="ECO:0000313" key="2">
    <source>
        <dbReference type="Proteomes" id="UP000192042"/>
    </source>
</evidence>
<sequence length="67" mass="7653">MHVVEELVVFRVQQAPRYEKVNLAAIEGTFDGGRVFDRRRGRDDGRSGSGGILYRLFTRHMRISSSV</sequence>
<dbReference type="STRING" id="1325564.NSJP_0114"/>
<evidence type="ECO:0000313" key="1">
    <source>
        <dbReference type="EMBL" id="SLM46286.1"/>
    </source>
</evidence>
<reference evidence="1 2" key="1">
    <citation type="submission" date="2017-03" db="EMBL/GenBank/DDBJ databases">
        <authorList>
            <person name="Afonso C.L."/>
            <person name="Miller P.J."/>
            <person name="Scott M.A."/>
            <person name="Spackman E."/>
            <person name="Goraichik I."/>
            <person name="Dimitrov K.M."/>
            <person name="Suarez D.L."/>
            <person name="Swayne D.E."/>
        </authorList>
    </citation>
    <scope>NUCLEOTIDE SEQUENCE [LARGE SCALE GENOMIC DNA]</scope>
    <source>
        <strain evidence="1">Genome sequencing of Nitrospira japonica strain NJ11</strain>
    </source>
</reference>
<gene>
    <name evidence="1" type="ORF">NSJP_0114</name>
</gene>